<evidence type="ECO:0000313" key="3">
    <source>
        <dbReference type="Proteomes" id="UP000597761"/>
    </source>
</evidence>
<dbReference type="InterPro" id="IPR025109">
    <property type="entry name" value="DUF4031"/>
</dbReference>
<dbReference type="PANTHER" id="PTHR21174:SF0">
    <property type="entry name" value="HD PHOSPHOHYDROLASE FAMILY PROTEIN-RELATED"/>
    <property type="match status" value="1"/>
</dbReference>
<dbReference type="InterPro" id="IPR009218">
    <property type="entry name" value="HD_phosphohydro"/>
</dbReference>
<dbReference type="Pfam" id="PF13223">
    <property type="entry name" value="DUF4031"/>
    <property type="match status" value="1"/>
</dbReference>
<sequence length="327" mass="35914">MGHTAVPTGPADLRDLVPDTTAVPRCSASRLGGMTVLIDPPRWPAHGTEFSHLVSDADLAELHAMARRLGLSERAFDGDHYDVPSRLHDRAVALGAVAVEGSELTRRLIASGLRIRAVDRPRRVALVLRHRWNVLLPGQQRLGEQVLERWGEPHRRYHDARHLLGCLNALGALEYGGEDFGPRPRAVWLAAWFHDAVYRGAAGDDEEQSAALAERTLTAAGLERDEATEVGRLVRLTAGHAPDDEDVGGRVLCDADLAVLGRDPAGYARYLADVRAEYGHLSDEAFATGRRAVVEQLLALDPLFRTRSGRQRWEKAARRNLAGEGER</sequence>
<reference evidence="3" key="1">
    <citation type="journal article" date="2019" name="Int. J. Syst. Evol. Microbiol.">
        <title>The Global Catalogue of Microorganisms (GCM) 10K type strain sequencing project: providing services to taxonomists for standard genome sequencing and annotation.</title>
        <authorList>
            <consortium name="The Broad Institute Genomics Platform"/>
            <consortium name="The Broad Institute Genome Sequencing Center for Infectious Disease"/>
            <person name="Wu L."/>
            <person name="Ma J."/>
        </authorList>
    </citation>
    <scope>NUCLEOTIDE SEQUENCE [LARGE SCALE GENOMIC DNA]</scope>
    <source>
        <strain evidence="3">CGMCC 1.15480</strain>
    </source>
</reference>
<dbReference type="Gene3D" id="1.10.3210.10">
    <property type="entry name" value="Hypothetical protein af1432"/>
    <property type="match status" value="1"/>
</dbReference>
<dbReference type="EMBL" id="BMJI01000007">
    <property type="protein sequence ID" value="GGC89690.1"/>
    <property type="molecule type" value="Genomic_DNA"/>
</dbReference>
<evidence type="ECO:0000313" key="2">
    <source>
        <dbReference type="EMBL" id="GGC89690.1"/>
    </source>
</evidence>
<feature type="domain" description="DUF4031" evidence="1">
    <location>
        <begin position="36"/>
        <end position="110"/>
    </location>
</feature>
<dbReference type="Proteomes" id="UP000597761">
    <property type="component" value="Unassembled WGS sequence"/>
</dbReference>
<comment type="caution">
    <text evidence="2">The sequence shown here is derived from an EMBL/GenBank/DDBJ whole genome shotgun (WGS) entry which is preliminary data.</text>
</comment>
<dbReference type="SUPFAM" id="SSF109604">
    <property type="entry name" value="HD-domain/PDEase-like"/>
    <property type="match status" value="1"/>
</dbReference>
<evidence type="ECO:0000259" key="1">
    <source>
        <dbReference type="Pfam" id="PF13223"/>
    </source>
</evidence>
<proteinExistence type="predicted"/>
<name>A0ABQ1P354_9MICC</name>
<organism evidence="2 3">
    <name type="scientific">Tersicoccus solisilvae</name>
    <dbReference type="NCBI Taxonomy" id="1882339"/>
    <lineage>
        <taxon>Bacteria</taxon>
        <taxon>Bacillati</taxon>
        <taxon>Actinomycetota</taxon>
        <taxon>Actinomycetes</taxon>
        <taxon>Micrococcales</taxon>
        <taxon>Micrococcaceae</taxon>
        <taxon>Tersicoccus</taxon>
    </lineage>
</organism>
<protein>
    <recommendedName>
        <fullName evidence="1">DUF4031 domain-containing protein</fullName>
    </recommendedName>
</protein>
<accession>A0ABQ1P354</accession>
<keyword evidence="3" id="KW-1185">Reference proteome</keyword>
<gene>
    <name evidence="2" type="ORF">GCM10011512_15820</name>
</gene>
<dbReference type="PANTHER" id="PTHR21174">
    <property type="match status" value="1"/>
</dbReference>